<dbReference type="EMBL" id="CM023478">
    <property type="protein sequence ID" value="KAH7932742.1"/>
    <property type="molecule type" value="Genomic_DNA"/>
</dbReference>
<reference evidence="1" key="1">
    <citation type="submission" date="2020-05" db="EMBL/GenBank/DDBJ databases">
        <title>Large-scale comparative analyses of tick genomes elucidate their genetic diversity and vector capacities.</title>
        <authorList>
            <person name="Jia N."/>
            <person name="Wang J."/>
            <person name="Shi W."/>
            <person name="Du L."/>
            <person name="Sun Y."/>
            <person name="Zhan W."/>
            <person name="Jiang J."/>
            <person name="Wang Q."/>
            <person name="Zhang B."/>
            <person name="Ji P."/>
            <person name="Sakyi L.B."/>
            <person name="Cui X."/>
            <person name="Yuan T."/>
            <person name="Jiang B."/>
            <person name="Yang W."/>
            <person name="Lam T.T.-Y."/>
            <person name="Chang Q."/>
            <person name="Ding S."/>
            <person name="Wang X."/>
            <person name="Zhu J."/>
            <person name="Ruan X."/>
            <person name="Zhao L."/>
            <person name="Wei J."/>
            <person name="Que T."/>
            <person name="Du C."/>
            <person name="Cheng J."/>
            <person name="Dai P."/>
            <person name="Han X."/>
            <person name="Huang E."/>
            <person name="Gao Y."/>
            <person name="Liu J."/>
            <person name="Shao H."/>
            <person name="Ye R."/>
            <person name="Li L."/>
            <person name="Wei W."/>
            <person name="Wang X."/>
            <person name="Wang C."/>
            <person name="Yang T."/>
            <person name="Huo Q."/>
            <person name="Li W."/>
            <person name="Guo W."/>
            <person name="Chen H."/>
            <person name="Zhou L."/>
            <person name="Ni X."/>
            <person name="Tian J."/>
            <person name="Zhou Y."/>
            <person name="Sheng Y."/>
            <person name="Liu T."/>
            <person name="Pan Y."/>
            <person name="Xia L."/>
            <person name="Li J."/>
            <person name="Zhao F."/>
            <person name="Cao W."/>
        </authorList>
    </citation>
    <scope>NUCLEOTIDE SEQUENCE</scope>
    <source>
        <strain evidence="1">Dsil-2018</strain>
    </source>
</reference>
<accession>A0ACB8C1V3</accession>
<protein>
    <submittedName>
        <fullName evidence="1">Uncharacterized protein</fullName>
    </submittedName>
</protein>
<proteinExistence type="predicted"/>
<comment type="caution">
    <text evidence="1">The sequence shown here is derived from an EMBL/GenBank/DDBJ whole genome shotgun (WGS) entry which is preliminary data.</text>
</comment>
<dbReference type="Proteomes" id="UP000821865">
    <property type="component" value="Chromosome 9"/>
</dbReference>
<gene>
    <name evidence="1" type="ORF">HPB49_002133</name>
</gene>
<evidence type="ECO:0000313" key="2">
    <source>
        <dbReference type="Proteomes" id="UP000821865"/>
    </source>
</evidence>
<organism evidence="1 2">
    <name type="scientific">Dermacentor silvarum</name>
    <name type="common">Tick</name>
    <dbReference type="NCBI Taxonomy" id="543639"/>
    <lineage>
        <taxon>Eukaryota</taxon>
        <taxon>Metazoa</taxon>
        <taxon>Ecdysozoa</taxon>
        <taxon>Arthropoda</taxon>
        <taxon>Chelicerata</taxon>
        <taxon>Arachnida</taxon>
        <taxon>Acari</taxon>
        <taxon>Parasitiformes</taxon>
        <taxon>Ixodida</taxon>
        <taxon>Ixodoidea</taxon>
        <taxon>Ixodidae</taxon>
        <taxon>Rhipicephalinae</taxon>
        <taxon>Dermacentor</taxon>
    </lineage>
</organism>
<name>A0ACB8C1V3_DERSI</name>
<sequence>MNHIWLVKLRSKADKDAMVKTRGLQVKGGFCAAIHAIQQDVTVKVHWVDFAVQNESVRQALSNFGDILDVSNDNWSVAGSEHATSMTQGRKDYQKSAWDCCRRDLLYDRIQKAGAAERHTPGQGEEDKGTRAGKTIPEELGYPISQHYCSSELVDISSEMREKLKISNIPPKINPKYHAAGVMPEPNNQKNDSAITPTQYTQTQHGTLTDTLSWLLRDPPFYCPFFREDLVREVNETISTGVMASARRERGDDRVPQSTGSECVRRVAEALAIAGDHNKGDHFPKTPEEMVAVKEGFLRRGAIPGVIGCMDGCLIAIIAPKGELKAAFMCRKGYYGENCMFVDLRRGHEDPDHRSHSTGVGSRLICLGDDMAAPGVPGAAHRESR</sequence>
<evidence type="ECO:0000313" key="1">
    <source>
        <dbReference type="EMBL" id="KAH7932742.1"/>
    </source>
</evidence>
<keyword evidence="2" id="KW-1185">Reference proteome</keyword>